<accession>A0A1I4SSC6</accession>
<evidence type="ECO:0000256" key="1">
    <source>
        <dbReference type="SAM" id="MobiDB-lite"/>
    </source>
</evidence>
<dbReference type="RefSeq" id="WP_090487390.1">
    <property type="nucleotide sequence ID" value="NZ_FOUO01000021.1"/>
</dbReference>
<dbReference type="STRING" id="195064.SAMN05421721_12119"/>
<sequence length="68" mass="8208">MPPTPEILVSDEEDPREDWKELTPAGRTSARRSLEWLMERRALQRRLQDTFDEPGAVWNDPDWERSWR</sequence>
<proteinExistence type="predicted"/>
<gene>
    <name evidence="2" type="ORF">SAMN05421721_12119</name>
</gene>
<keyword evidence="3" id="KW-1185">Reference proteome</keyword>
<dbReference type="AlphaFoldDB" id="A0A1I4SSC6"/>
<organism evidence="2 3">
    <name type="scientific">Ectothiorhodospira mobilis</name>
    <dbReference type="NCBI Taxonomy" id="195064"/>
    <lineage>
        <taxon>Bacteria</taxon>
        <taxon>Pseudomonadati</taxon>
        <taxon>Pseudomonadota</taxon>
        <taxon>Gammaproteobacteria</taxon>
        <taxon>Chromatiales</taxon>
        <taxon>Ectothiorhodospiraceae</taxon>
        <taxon>Ectothiorhodospira</taxon>
    </lineage>
</organism>
<evidence type="ECO:0000313" key="3">
    <source>
        <dbReference type="Proteomes" id="UP000199556"/>
    </source>
</evidence>
<reference evidence="2 3" key="1">
    <citation type="submission" date="2016-10" db="EMBL/GenBank/DDBJ databases">
        <authorList>
            <person name="de Groot N.N."/>
        </authorList>
    </citation>
    <scope>NUCLEOTIDE SEQUENCE [LARGE SCALE GENOMIC DNA]</scope>
    <source>
        <strain evidence="2 3">DSM 4180</strain>
    </source>
</reference>
<dbReference type="NCBIfam" id="NF046101">
    <property type="entry name" value="PA3496_fam"/>
    <property type="match status" value="1"/>
</dbReference>
<name>A0A1I4SSC6_ECTMO</name>
<dbReference type="InterPro" id="IPR058059">
    <property type="entry name" value="PA3496-like"/>
</dbReference>
<dbReference type="EMBL" id="FOUO01000021">
    <property type="protein sequence ID" value="SFM67305.1"/>
    <property type="molecule type" value="Genomic_DNA"/>
</dbReference>
<feature type="region of interest" description="Disordered" evidence="1">
    <location>
        <begin position="1"/>
        <end position="26"/>
    </location>
</feature>
<protein>
    <submittedName>
        <fullName evidence="2">Uncharacterized protein</fullName>
    </submittedName>
</protein>
<dbReference type="Proteomes" id="UP000199556">
    <property type="component" value="Unassembled WGS sequence"/>
</dbReference>
<evidence type="ECO:0000313" key="2">
    <source>
        <dbReference type="EMBL" id="SFM67305.1"/>
    </source>
</evidence>
<dbReference type="OrthoDB" id="5796773at2"/>